<dbReference type="Proteomes" id="UP001444661">
    <property type="component" value="Unassembled WGS sequence"/>
</dbReference>
<accession>A0ABR1UFJ9</accession>
<keyword evidence="2" id="KW-1185">Reference proteome</keyword>
<evidence type="ECO:0000313" key="1">
    <source>
        <dbReference type="EMBL" id="KAK8056886.1"/>
    </source>
</evidence>
<sequence length="148" mass="15671">MAHQQHSAYLGPATCTDELVFNGEPRGRQLNHTITQTIRNRHYKSSTPSFPPFIAIPPSSSYDPEPGHLSHEILPNTDLRAARVHKGGVEVAGTHAADVVEPPGETAGALRLGRVAAGAGRVARVVAALVGEAEELVARHALVADHSL</sequence>
<protein>
    <submittedName>
        <fullName evidence="1">Uncharacterized protein</fullName>
    </submittedName>
</protein>
<organism evidence="1 2">
    <name type="scientific">Apiospora rasikravindrae</name>
    <dbReference type="NCBI Taxonomy" id="990691"/>
    <lineage>
        <taxon>Eukaryota</taxon>
        <taxon>Fungi</taxon>
        <taxon>Dikarya</taxon>
        <taxon>Ascomycota</taxon>
        <taxon>Pezizomycotina</taxon>
        <taxon>Sordariomycetes</taxon>
        <taxon>Xylariomycetidae</taxon>
        <taxon>Amphisphaeriales</taxon>
        <taxon>Apiosporaceae</taxon>
        <taxon>Apiospora</taxon>
    </lineage>
</organism>
<gene>
    <name evidence="1" type="ORF">PG993_002113</name>
</gene>
<reference evidence="1 2" key="1">
    <citation type="submission" date="2023-01" db="EMBL/GenBank/DDBJ databases">
        <title>Analysis of 21 Apiospora genomes using comparative genomics revels a genus with tremendous synthesis potential of carbohydrate active enzymes and secondary metabolites.</title>
        <authorList>
            <person name="Sorensen T."/>
        </authorList>
    </citation>
    <scope>NUCLEOTIDE SEQUENCE [LARGE SCALE GENOMIC DNA]</scope>
    <source>
        <strain evidence="1 2">CBS 33761</strain>
    </source>
</reference>
<dbReference type="EMBL" id="JAQQWK010000001">
    <property type="protein sequence ID" value="KAK8056886.1"/>
    <property type="molecule type" value="Genomic_DNA"/>
</dbReference>
<evidence type="ECO:0000313" key="2">
    <source>
        <dbReference type="Proteomes" id="UP001444661"/>
    </source>
</evidence>
<name>A0ABR1UFJ9_9PEZI</name>
<proteinExistence type="predicted"/>
<comment type="caution">
    <text evidence="1">The sequence shown here is derived from an EMBL/GenBank/DDBJ whole genome shotgun (WGS) entry which is preliminary data.</text>
</comment>